<evidence type="ECO:0000256" key="1">
    <source>
        <dbReference type="SAM" id="Phobius"/>
    </source>
</evidence>
<reference evidence="3 4" key="1">
    <citation type="submission" date="2018-09" db="EMBL/GenBank/DDBJ databases">
        <title>Isolation, diversity and antifungal activity of actinobacteria from wheat.</title>
        <authorList>
            <person name="Han C."/>
        </authorList>
    </citation>
    <scope>NUCLEOTIDE SEQUENCE [LARGE SCALE GENOMIC DNA]</scope>
    <source>
        <strain evidence="3 4">NEAU-YY265</strain>
    </source>
</reference>
<keyword evidence="4" id="KW-1185">Reference proteome</keyword>
<accession>A0A418KSG8</accession>
<feature type="transmembrane region" description="Helical" evidence="1">
    <location>
        <begin position="58"/>
        <end position="80"/>
    </location>
</feature>
<dbReference type="RefSeq" id="WP_119659702.1">
    <property type="nucleotide sequence ID" value="NZ_QUAL01000087.1"/>
</dbReference>
<keyword evidence="1" id="KW-1133">Transmembrane helix</keyword>
<dbReference type="AlphaFoldDB" id="A0A418KSG8"/>
<evidence type="ECO:0000313" key="4">
    <source>
        <dbReference type="Proteomes" id="UP000284057"/>
    </source>
</evidence>
<keyword evidence="1" id="KW-0812">Transmembrane</keyword>
<organism evidence="3 4">
    <name type="scientific">Jiangella rhizosphaerae</name>
    <dbReference type="NCBI Taxonomy" id="2293569"/>
    <lineage>
        <taxon>Bacteria</taxon>
        <taxon>Bacillati</taxon>
        <taxon>Actinomycetota</taxon>
        <taxon>Actinomycetes</taxon>
        <taxon>Jiangellales</taxon>
        <taxon>Jiangellaceae</taxon>
        <taxon>Jiangella</taxon>
    </lineage>
</organism>
<protein>
    <submittedName>
        <fullName evidence="3">PH domain-containing protein</fullName>
    </submittedName>
</protein>
<name>A0A418KSG8_9ACTN</name>
<dbReference type="InterPro" id="IPR005182">
    <property type="entry name" value="YdbS-like_PH"/>
</dbReference>
<evidence type="ECO:0000259" key="2">
    <source>
        <dbReference type="Pfam" id="PF03703"/>
    </source>
</evidence>
<dbReference type="Pfam" id="PF03703">
    <property type="entry name" value="bPH_2"/>
    <property type="match status" value="1"/>
</dbReference>
<sequence>MGFSEKHLSDDEQVIYHLHTHVKALIVPVLVLLVLAAGVGFGLGALPDGELVGTVGRWAIVIVGIVVLGVWVVWPFLTWLTTTYTITSERLVTRRGIITRTGRDIPLRVINDVAYEMQLNDRILRCGTLVVSAASEQGQVRLDDVPRVQQVQLRLSELVREAHDEDDRA</sequence>
<proteinExistence type="predicted"/>
<dbReference type="PANTHER" id="PTHR37938:SF1">
    <property type="entry name" value="BLL0215 PROTEIN"/>
    <property type="match status" value="1"/>
</dbReference>
<keyword evidence="1" id="KW-0472">Membrane</keyword>
<comment type="caution">
    <text evidence="3">The sequence shown here is derived from an EMBL/GenBank/DDBJ whole genome shotgun (WGS) entry which is preliminary data.</text>
</comment>
<gene>
    <name evidence="3" type="ORF">DY240_09585</name>
</gene>
<dbReference type="OrthoDB" id="4350422at2"/>
<feature type="domain" description="YdbS-like PH" evidence="2">
    <location>
        <begin position="79"/>
        <end position="152"/>
    </location>
</feature>
<dbReference type="EMBL" id="QUAL01000087">
    <property type="protein sequence ID" value="RIQ27373.1"/>
    <property type="molecule type" value="Genomic_DNA"/>
</dbReference>
<evidence type="ECO:0000313" key="3">
    <source>
        <dbReference type="EMBL" id="RIQ27373.1"/>
    </source>
</evidence>
<feature type="transmembrane region" description="Helical" evidence="1">
    <location>
        <begin position="25"/>
        <end position="46"/>
    </location>
</feature>
<dbReference type="PANTHER" id="PTHR37938">
    <property type="entry name" value="BLL0215 PROTEIN"/>
    <property type="match status" value="1"/>
</dbReference>
<dbReference type="Proteomes" id="UP000284057">
    <property type="component" value="Unassembled WGS sequence"/>
</dbReference>